<dbReference type="Proteomes" id="UP001164250">
    <property type="component" value="Chromosome 8"/>
</dbReference>
<name>A0ACC1AWP8_9ROSI</name>
<comment type="caution">
    <text evidence="1">The sequence shown here is derived from an EMBL/GenBank/DDBJ whole genome shotgun (WGS) entry which is preliminary data.</text>
</comment>
<sequence>MDRHVTSHFQIPAGSFTVFAIVTLTIWVVSYDRVIVPILGRFTGNPGGFSPKIRMGSGLILSAVAMAVSAIVESIRRKTAIDEGLVDKPNIVMDMSAMWLIPQFCLLGLAEALNAIGQIEFYYSQLPKSMSSIAIALYTLGMAVADMFSGVLVKIVDEITRQDGKRELAVK</sequence>
<keyword evidence="2" id="KW-1185">Reference proteome</keyword>
<reference evidence="2" key="1">
    <citation type="journal article" date="2023" name="G3 (Bethesda)">
        <title>Genome assembly and association tests identify interacting loci associated with vigor, precocity, and sex in interspecific pistachio rootstocks.</title>
        <authorList>
            <person name="Palmer W."/>
            <person name="Jacygrad E."/>
            <person name="Sagayaradj S."/>
            <person name="Cavanaugh K."/>
            <person name="Han R."/>
            <person name="Bertier L."/>
            <person name="Beede B."/>
            <person name="Kafkas S."/>
            <person name="Golino D."/>
            <person name="Preece J."/>
            <person name="Michelmore R."/>
        </authorList>
    </citation>
    <scope>NUCLEOTIDE SEQUENCE [LARGE SCALE GENOMIC DNA]</scope>
</reference>
<dbReference type="EMBL" id="CM047904">
    <property type="protein sequence ID" value="KAJ0091093.1"/>
    <property type="molecule type" value="Genomic_DNA"/>
</dbReference>
<gene>
    <name evidence="1" type="ORF">Patl1_13280</name>
</gene>
<evidence type="ECO:0000313" key="2">
    <source>
        <dbReference type="Proteomes" id="UP001164250"/>
    </source>
</evidence>
<proteinExistence type="predicted"/>
<organism evidence="1 2">
    <name type="scientific">Pistacia atlantica</name>
    <dbReference type="NCBI Taxonomy" id="434234"/>
    <lineage>
        <taxon>Eukaryota</taxon>
        <taxon>Viridiplantae</taxon>
        <taxon>Streptophyta</taxon>
        <taxon>Embryophyta</taxon>
        <taxon>Tracheophyta</taxon>
        <taxon>Spermatophyta</taxon>
        <taxon>Magnoliopsida</taxon>
        <taxon>eudicotyledons</taxon>
        <taxon>Gunneridae</taxon>
        <taxon>Pentapetalae</taxon>
        <taxon>rosids</taxon>
        <taxon>malvids</taxon>
        <taxon>Sapindales</taxon>
        <taxon>Anacardiaceae</taxon>
        <taxon>Pistacia</taxon>
    </lineage>
</organism>
<accession>A0ACC1AWP8</accession>
<evidence type="ECO:0000313" key="1">
    <source>
        <dbReference type="EMBL" id="KAJ0091093.1"/>
    </source>
</evidence>
<protein>
    <submittedName>
        <fullName evidence="1">Uncharacterized protein</fullName>
    </submittedName>
</protein>